<comment type="caution">
    <text evidence="2">The sequence shown here is derived from an EMBL/GenBank/DDBJ whole genome shotgun (WGS) entry which is preliminary data.</text>
</comment>
<evidence type="ECO:0000313" key="2">
    <source>
        <dbReference type="EMBL" id="KAK9947953.1"/>
    </source>
</evidence>
<proteinExistence type="predicted"/>
<evidence type="ECO:0000313" key="3">
    <source>
        <dbReference type="Proteomes" id="UP001457282"/>
    </source>
</evidence>
<accession>A0AAW1YIM8</accession>
<dbReference type="AlphaFoldDB" id="A0AAW1YIM8"/>
<gene>
    <name evidence="2" type="ORF">M0R45_003548</name>
</gene>
<dbReference type="EMBL" id="JBEDUW010000001">
    <property type="protein sequence ID" value="KAK9947953.1"/>
    <property type="molecule type" value="Genomic_DNA"/>
</dbReference>
<name>A0AAW1YIM8_RUBAR</name>
<dbReference type="PANTHER" id="PTHR37265">
    <property type="entry name" value="OS01G0195300 PROTEIN"/>
    <property type="match status" value="1"/>
</dbReference>
<reference evidence="2 3" key="1">
    <citation type="journal article" date="2023" name="G3 (Bethesda)">
        <title>A chromosome-length genome assembly and annotation of blackberry (Rubus argutus, cv. 'Hillquist').</title>
        <authorList>
            <person name="Bruna T."/>
            <person name="Aryal R."/>
            <person name="Dudchenko O."/>
            <person name="Sargent D.J."/>
            <person name="Mead D."/>
            <person name="Buti M."/>
            <person name="Cavallini A."/>
            <person name="Hytonen T."/>
            <person name="Andres J."/>
            <person name="Pham M."/>
            <person name="Weisz D."/>
            <person name="Mascagni F."/>
            <person name="Usai G."/>
            <person name="Natali L."/>
            <person name="Bassil N."/>
            <person name="Fernandez G.E."/>
            <person name="Lomsadze A."/>
            <person name="Armour M."/>
            <person name="Olukolu B."/>
            <person name="Poorten T."/>
            <person name="Britton C."/>
            <person name="Davik J."/>
            <person name="Ashrafi H."/>
            <person name="Aiden E.L."/>
            <person name="Borodovsky M."/>
            <person name="Worthington M."/>
        </authorList>
    </citation>
    <scope>NUCLEOTIDE SEQUENCE [LARGE SCALE GENOMIC DNA]</scope>
    <source>
        <strain evidence="2">PI 553951</strain>
    </source>
</reference>
<evidence type="ECO:0000256" key="1">
    <source>
        <dbReference type="SAM" id="MobiDB-lite"/>
    </source>
</evidence>
<feature type="region of interest" description="Disordered" evidence="1">
    <location>
        <begin position="1"/>
        <end position="43"/>
    </location>
</feature>
<keyword evidence="3" id="KW-1185">Reference proteome</keyword>
<organism evidence="2 3">
    <name type="scientific">Rubus argutus</name>
    <name type="common">Southern blackberry</name>
    <dbReference type="NCBI Taxonomy" id="59490"/>
    <lineage>
        <taxon>Eukaryota</taxon>
        <taxon>Viridiplantae</taxon>
        <taxon>Streptophyta</taxon>
        <taxon>Embryophyta</taxon>
        <taxon>Tracheophyta</taxon>
        <taxon>Spermatophyta</taxon>
        <taxon>Magnoliopsida</taxon>
        <taxon>eudicotyledons</taxon>
        <taxon>Gunneridae</taxon>
        <taxon>Pentapetalae</taxon>
        <taxon>rosids</taxon>
        <taxon>fabids</taxon>
        <taxon>Rosales</taxon>
        <taxon>Rosaceae</taxon>
        <taxon>Rosoideae</taxon>
        <taxon>Rosoideae incertae sedis</taxon>
        <taxon>Rubus</taxon>
    </lineage>
</organism>
<sequence>MEGTRKRPGGDVTESELEPSTKRRRDHAEKGGGDITPPPVNDVVFLDTSDETLSEFARLLDSDYRSWTAASAPARVTFSADPYKTPKVFQTMSTSYVTINGNEESCGSSFSDAESSVMASVDTTGRDIEQVRLDYEWYEAEKWAEGVGECGFDDGAWEVSEEEAARGGVELNLDMDWDDDALARFVGEDLN</sequence>
<dbReference type="PANTHER" id="PTHR37265:SF5">
    <property type="entry name" value="OS01G0195300 PROTEIN"/>
    <property type="match status" value="1"/>
</dbReference>
<dbReference type="Proteomes" id="UP001457282">
    <property type="component" value="Unassembled WGS sequence"/>
</dbReference>
<protein>
    <submittedName>
        <fullName evidence="2">Uncharacterized protein</fullName>
    </submittedName>
</protein>